<dbReference type="InterPro" id="IPR002749">
    <property type="entry name" value="DUF63"/>
</dbReference>
<keyword evidence="2" id="KW-0812">Transmembrane</keyword>
<feature type="transmembrane region" description="Helical" evidence="2">
    <location>
        <begin position="49"/>
        <end position="70"/>
    </location>
</feature>
<dbReference type="Proteomes" id="UP000252189">
    <property type="component" value="Unassembled WGS sequence"/>
</dbReference>
<reference evidence="3 4" key="1">
    <citation type="submission" date="2018-07" db="EMBL/GenBank/DDBJ databases">
        <title>Genome sequences of Haloplanus salinus JCM 18368T.</title>
        <authorList>
            <person name="Kim Y.B."/>
            <person name="Roh S.W."/>
        </authorList>
    </citation>
    <scope>NUCLEOTIDE SEQUENCE [LARGE SCALE GENOMIC DNA]</scope>
    <source>
        <strain evidence="3 4">JCM 18368</strain>
    </source>
</reference>
<feature type="region of interest" description="Disordered" evidence="1">
    <location>
        <begin position="1"/>
        <end position="33"/>
    </location>
</feature>
<evidence type="ECO:0000256" key="1">
    <source>
        <dbReference type="SAM" id="MobiDB-lite"/>
    </source>
</evidence>
<feature type="compositionally biased region" description="Polar residues" evidence="1">
    <location>
        <begin position="1"/>
        <end position="23"/>
    </location>
</feature>
<dbReference type="AlphaFoldDB" id="A0A368N1J2"/>
<name>A0A368N1J2_9EURY</name>
<keyword evidence="2" id="KW-0472">Membrane</keyword>
<feature type="transmembrane region" description="Helical" evidence="2">
    <location>
        <begin position="283"/>
        <end position="304"/>
    </location>
</feature>
<evidence type="ECO:0000313" key="3">
    <source>
        <dbReference type="EMBL" id="RCU44348.1"/>
    </source>
</evidence>
<feature type="transmembrane region" description="Helical" evidence="2">
    <location>
        <begin position="111"/>
        <end position="132"/>
    </location>
</feature>
<feature type="transmembrane region" description="Helical" evidence="2">
    <location>
        <begin position="139"/>
        <end position="160"/>
    </location>
</feature>
<feature type="transmembrane region" description="Helical" evidence="2">
    <location>
        <begin position="204"/>
        <end position="229"/>
    </location>
</feature>
<feature type="transmembrane region" description="Helical" evidence="2">
    <location>
        <begin position="77"/>
        <end position="99"/>
    </location>
</feature>
<protein>
    <submittedName>
        <fullName evidence="3">DUF63 family protein</fullName>
    </submittedName>
</protein>
<sequence>MPSSTSSPNTRAPTSSPTGTWGSPKSCDRHSPARTLPTSVATATYRLRMIGLVFAFAADSVVLFVGLRYLRSRPVDVTPAMVAATLPWFGLAGFLYAVQQGVALPALIDPFAVSPIAYLTTGCVVVVLWIVVDAVRPSSLPVATALSGGGLLIVGGASLLALRPRMITELVFWNSVAILGAISITVLVWVLVGSTRHVAAVSALGWSTVFAHVFDAVTTALGLEVFGTVERNPVSAAVISAGELLLADGAGVFLFLVIKIVAALGVVWLAAGVGAQEREGTGMLVVAGGVGLAPAVHNLVLFSLTVF</sequence>
<accession>A0A368N1J2</accession>
<dbReference type="PANTHER" id="PTHR40700">
    <property type="entry name" value="HYPOTHETICAL MEMBRANE PROTEIN, CONSERVED, DUF63 FAMILY"/>
    <property type="match status" value="1"/>
</dbReference>
<evidence type="ECO:0000256" key="2">
    <source>
        <dbReference type="SAM" id="Phobius"/>
    </source>
</evidence>
<keyword evidence="2" id="KW-1133">Transmembrane helix</keyword>
<keyword evidence="4" id="KW-1185">Reference proteome</keyword>
<proteinExistence type="predicted"/>
<gene>
    <name evidence="3" type="ORF">DU504_16430</name>
</gene>
<dbReference type="Pfam" id="PF01889">
    <property type="entry name" value="DUF63"/>
    <property type="match status" value="1"/>
</dbReference>
<feature type="transmembrane region" description="Helical" evidence="2">
    <location>
        <begin position="172"/>
        <end position="192"/>
    </location>
</feature>
<feature type="transmembrane region" description="Helical" evidence="2">
    <location>
        <begin position="249"/>
        <end position="271"/>
    </location>
</feature>
<evidence type="ECO:0000313" key="4">
    <source>
        <dbReference type="Proteomes" id="UP000252189"/>
    </source>
</evidence>
<dbReference type="EMBL" id="QPHM01000003">
    <property type="protein sequence ID" value="RCU44348.1"/>
    <property type="molecule type" value="Genomic_DNA"/>
</dbReference>
<comment type="caution">
    <text evidence="3">The sequence shown here is derived from an EMBL/GenBank/DDBJ whole genome shotgun (WGS) entry which is preliminary data.</text>
</comment>
<organism evidence="3 4">
    <name type="scientific">Haloplanus salinus</name>
    <dbReference type="NCBI Taxonomy" id="1126245"/>
    <lineage>
        <taxon>Archaea</taxon>
        <taxon>Methanobacteriati</taxon>
        <taxon>Methanobacteriota</taxon>
        <taxon>Stenosarchaea group</taxon>
        <taxon>Halobacteria</taxon>
        <taxon>Halobacteriales</taxon>
        <taxon>Haloferacaceae</taxon>
        <taxon>Haloplanus</taxon>
    </lineage>
</organism>
<dbReference type="PANTHER" id="PTHR40700:SF1">
    <property type="entry name" value="DUF63 DOMAIN-CONTAINING PROTEIN"/>
    <property type="match status" value="1"/>
</dbReference>